<protein>
    <submittedName>
        <fullName evidence="12">P-loop containing nucleoside triphosphate hydrolase protein</fullName>
    </submittedName>
</protein>
<evidence type="ECO:0000256" key="1">
    <source>
        <dbReference type="ARBA" id="ARBA00004123"/>
    </source>
</evidence>
<dbReference type="SUPFAM" id="SSF52540">
    <property type="entry name" value="P-loop containing nucleoside triphosphate hydrolases"/>
    <property type="match status" value="2"/>
</dbReference>
<feature type="region of interest" description="Disordered" evidence="9">
    <location>
        <begin position="287"/>
        <end position="322"/>
    </location>
</feature>
<dbReference type="InterPro" id="IPR001650">
    <property type="entry name" value="Helicase_C-like"/>
</dbReference>
<dbReference type="InterPro" id="IPR027417">
    <property type="entry name" value="P-loop_NTPase"/>
</dbReference>
<feature type="domain" description="Helicase C-terminal" evidence="11">
    <location>
        <begin position="373"/>
        <end position="528"/>
    </location>
</feature>
<keyword evidence="4 12" id="KW-0378">Hydrolase</keyword>
<dbReference type="SMART" id="SM00490">
    <property type="entry name" value="HELICc"/>
    <property type="match status" value="1"/>
</dbReference>
<evidence type="ECO:0000259" key="10">
    <source>
        <dbReference type="PROSITE" id="PS51192"/>
    </source>
</evidence>
<evidence type="ECO:0000256" key="7">
    <source>
        <dbReference type="ARBA" id="ARBA00023125"/>
    </source>
</evidence>
<keyword evidence="7" id="KW-0238">DNA-binding</keyword>
<keyword evidence="8" id="KW-0539">Nucleus</keyword>
<dbReference type="PANTHER" id="PTHR45797">
    <property type="entry name" value="RAD54-LIKE"/>
    <property type="match status" value="1"/>
</dbReference>
<evidence type="ECO:0000256" key="2">
    <source>
        <dbReference type="ARBA" id="ARBA00007025"/>
    </source>
</evidence>
<dbReference type="InterPro" id="IPR038718">
    <property type="entry name" value="SNF2-like_sf"/>
</dbReference>
<dbReference type="PANTHER" id="PTHR45797:SF1">
    <property type="entry name" value="HELICASE ARIP4"/>
    <property type="match status" value="1"/>
</dbReference>
<keyword evidence="5" id="KW-0347">Helicase</keyword>
<gene>
    <name evidence="12" type="ORF">J3Q64DRAFT_1640198</name>
</gene>
<dbReference type="InterPro" id="IPR014001">
    <property type="entry name" value="Helicase_ATP-bd"/>
</dbReference>
<dbReference type="CDD" id="cd18793">
    <property type="entry name" value="SF2_C_SNF"/>
    <property type="match status" value="1"/>
</dbReference>
<evidence type="ECO:0000256" key="3">
    <source>
        <dbReference type="ARBA" id="ARBA00022741"/>
    </source>
</evidence>
<dbReference type="GO" id="GO:0016787">
    <property type="term" value="F:hydrolase activity"/>
    <property type="evidence" value="ECO:0007669"/>
    <property type="project" value="UniProtKB-KW"/>
</dbReference>
<evidence type="ECO:0000256" key="9">
    <source>
        <dbReference type="SAM" id="MobiDB-lite"/>
    </source>
</evidence>
<evidence type="ECO:0000259" key="11">
    <source>
        <dbReference type="PROSITE" id="PS51194"/>
    </source>
</evidence>
<dbReference type="InterPro" id="IPR044574">
    <property type="entry name" value="ARIP4-like"/>
</dbReference>
<evidence type="ECO:0000313" key="13">
    <source>
        <dbReference type="Proteomes" id="UP001448207"/>
    </source>
</evidence>
<dbReference type="PROSITE" id="PS51194">
    <property type="entry name" value="HELICASE_CTER"/>
    <property type="match status" value="1"/>
</dbReference>
<evidence type="ECO:0000256" key="6">
    <source>
        <dbReference type="ARBA" id="ARBA00022840"/>
    </source>
</evidence>
<comment type="similarity">
    <text evidence="2">Belongs to the SNF2/RAD54 helicase family.</text>
</comment>
<dbReference type="InterPro" id="IPR049730">
    <property type="entry name" value="SNF2/RAD54-like_C"/>
</dbReference>
<dbReference type="Pfam" id="PF00176">
    <property type="entry name" value="SNF2-rel_dom"/>
    <property type="match status" value="1"/>
</dbReference>
<keyword evidence="13" id="KW-1185">Reference proteome</keyword>
<feature type="domain" description="Helicase ATP-binding" evidence="10">
    <location>
        <begin position="1"/>
        <end position="158"/>
    </location>
</feature>
<accession>A0ABR3AYJ4</accession>
<comment type="subcellular location">
    <subcellularLocation>
        <location evidence="1">Nucleus</location>
    </subcellularLocation>
</comment>
<proteinExistence type="inferred from homology"/>
<feature type="compositionally biased region" description="Low complexity" evidence="9">
    <location>
        <begin position="299"/>
        <end position="315"/>
    </location>
</feature>
<keyword evidence="6" id="KW-0067">ATP-binding</keyword>
<evidence type="ECO:0000313" key="12">
    <source>
        <dbReference type="EMBL" id="KAL0085485.1"/>
    </source>
</evidence>
<dbReference type="InterPro" id="IPR000330">
    <property type="entry name" value="SNF2_N"/>
</dbReference>
<dbReference type="Proteomes" id="UP001448207">
    <property type="component" value="Unassembled WGS sequence"/>
</dbReference>
<comment type="caution">
    <text evidence="12">The sequence shown here is derived from an EMBL/GenBank/DDBJ whole genome shotgun (WGS) entry which is preliminary data.</text>
</comment>
<dbReference type="PROSITE" id="PS51192">
    <property type="entry name" value="HELICASE_ATP_BIND_1"/>
    <property type="match status" value="1"/>
</dbReference>
<dbReference type="Pfam" id="PF00271">
    <property type="entry name" value="Helicase_C"/>
    <property type="match status" value="1"/>
</dbReference>
<dbReference type="Gene3D" id="3.40.50.10810">
    <property type="entry name" value="Tandem AAA-ATPase domain"/>
    <property type="match status" value="1"/>
</dbReference>
<evidence type="ECO:0000256" key="8">
    <source>
        <dbReference type="ARBA" id="ARBA00023242"/>
    </source>
</evidence>
<sequence length="614" mass="70015">MCTIEQSKRILILAPTIALDNWVNEFERWLSPDLQNIVGHAVNFNDPGLVNISLSRRMIFLDRWFVHGGILLMSYDQFRCLLKPTQIPLELEKLEKYLLNPGPSVLIADEGHRIKNSQAVITTLVNRINTPARVCLTGYPLQNNLAEYYHILDFASPGLFGSPNSFKNTYQKVIESTYADSSKSQLYMAKHALYQLHLLSSSCIHRKDASILKAELPPKVEYVINCKLLEVQHSLYIRMLEELRIASLNPLIGLILLRAICNHPFVFFKMSNNRKLPVQRKLTIPNGTISEDKTENTVGDVTGDATGNNNDNNTDPTEESSELLDDQIEAFDPNEIAEVESWKNTKALQWVTDAFKPLIDTWEMSSKMRIIMDIVKYASEIGDKVLIVSHSLLCLDYIGETLNTMGYKTLRIDGTTPQPVRQPCIDQFNDDPNEQTMLISARAGSIGVNIVGANRVILCDYDWNPCHEEQSIGRVYRYGQLKRVYIYRLVTNGTIEERLLNQGIHKRGISSRVIDNKRMTPQLEQDMKKYYSEPQKSYDPLKSDLGFDVDDPVMKKVIEGLRDCIANIRLGDSLTEPGFDNSPEVSKSDITKIKLEVYRIRSVHLRDVIRKYGR</sequence>
<dbReference type="Gene3D" id="3.40.50.300">
    <property type="entry name" value="P-loop containing nucleotide triphosphate hydrolases"/>
    <property type="match status" value="1"/>
</dbReference>
<keyword evidence="3" id="KW-0547">Nucleotide-binding</keyword>
<organism evidence="12 13">
    <name type="scientific">Phycomyces blakesleeanus</name>
    <dbReference type="NCBI Taxonomy" id="4837"/>
    <lineage>
        <taxon>Eukaryota</taxon>
        <taxon>Fungi</taxon>
        <taxon>Fungi incertae sedis</taxon>
        <taxon>Mucoromycota</taxon>
        <taxon>Mucoromycotina</taxon>
        <taxon>Mucoromycetes</taxon>
        <taxon>Mucorales</taxon>
        <taxon>Phycomycetaceae</taxon>
        <taxon>Phycomyces</taxon>
    </lineage>
</organism>
<reference evidence="12 13" key="1">
    <citation type="submission" date="2024-04" db="EMBL/GenBank/DDBJ databases">
        <title>Symmetric and asymmetric DNA N6-adenine methylation regulates different biological responses in Mucorales.</title>
        <authorList>
            <consortium name="Lawrence Berkeley National Laboratory"/>
            <person name="Lax C."/>
            <person name="Mondo S.J."/>
            <person name="Osorio-Concepcion M."/>
            <person name="Muszewska A."/>
            <person name="Corrochano-Luque M."/>
            <person name="Gutierrez G."/>
            <person name="Riley R."/>
            <person name="Lipzen A."/>
            <person name="Guo J."/>
            <person name="Hundley H."/>
            <person name="Amirebrahimi M."/>
            <person name="Ng V."/>
            <person name="Lorenzo-Gutierrez D."/>
            <person name="Binder U."/>
            <person name="Yang J."/>
            <person name="Song Y."/>
            <person name="Canovas D."/>
            <person name="Navarro E."/>
            <person name="Freitag M."/>
            <person name="Gabaldon T."/>
            <person name="Grigoriev I.V."/>
            <person name="Corrochano L.M."/>
            <person name="Nicolas F.E."/>
            <person name="Garre V."/>
        </authorList>
    </citation>
    <scope>NUCLEOTIDE SEQUENCE [LARGE SCALE GENOMIC DNA]</scope>
    <source>
        <strain evidence="12 13">L51</strain>
    </source>
</reference>
<dbReference type="EMBL" id="JBCLYO010000010">
    <property type="protein sequence ID" value="KAL0085485.1"/>
    <property type="molecule type" value="Genomic_DNA"/>
</dbReference>
<evidence type="ECO:0000256" key="4">
    <source>
        <dbReference type="ARBA" id="ARBA00022801"/>
    </source>
</evidence>
<evidence type="ECO:0000256" key="5">
    <source>
        <dbReference type="ARBA" id="ARBA00022806"/>
    </source>
</evidence>
<name>A0ABR3AYJ4_PHYBL</name>